<name>A0A016U3V4_9BILA</name>
<accession>A0A016U3V4</accession>
<proteinExistence type="predicted"/>
<dbReference type="EMBL" id="JARK01001395">
    <property type="protein sequence ID" value="EYC09636.1"/>
    <property type="molecule type" value="Genomic_DNA"/>
</dbReference>
<sequence length="79" mass="8977">MLVDLGDGRLMCLLIVPPLLNYFLRSIFLVLQPTTTAAKVSCPLPICQAQAVCLRFTDTRLPMQEFRVQFAHIWPKQST</sequence>
<evidence type="ECO:0000313" key="2">
    <source>
        <dbReference type="Proteomes" id="UP000024635"/>
    </source>
</evidence>
<keyword evidence="2" id="KW-1185">Reference proteome</keyword>
<reference evidence="2" key="1">
    <citation type="journal article" date="2015" name="Nat. Genet.">
        <title>The genome and transcriptome of the zoonotic hookworm Ancylostoma ceylanicum identify infection-specific gene families.</title>
        <authorList>
            <person name="Schwarz E.M."/>
            <person name="Hu Y."/>
            <person name="Antoshechkin I."/>
            <person name="Miller M.M."/>
            <person name="Sternberg P.W."/>
            <person name="Aroian R.V."/>
        </authorList>
    </citation>
    <scope>NUCLEOTIDE SEQUENCE</scope>
    <source>
        <strain evidence="2">HY135</strain>
    </source>
</reference>
<dbReference type="Proteomes" id="UP000024635">
    <property type="component" value="Unassembled WGS sequence"/>
</dbReference>
<evidence type="ECO:0000313" key="1">
    <source>
        <dbReference type="EMBL" id="EYC09636.1"/>
    </source>
</evidence>
<comment type="caution">
    <text evidence="1">The sequence shown here is derived from an EMBL/GenBank/DDBJ whole genome shotgun (WGS) entry which is preliminary data.</text>
</comment>
<dbReference type="AlphaFoldDB" id="A0A016U3V4"/>
<protein>
    <submittedName>
        <fullName evidence="1">Uncharacterized protein</fullName>
    </submittedName>
</protein>
<organism evidence="1 2">
    <name type="scientific">Ancylostoma ceylanicum</name>
    <dbReference type="NCBI Taxonomy" id="53326"/>
    <lineage>
        <taxon>Eukaryota</taxon>
        <taxon>Metazoa</taxon>
        <taxon>Ecdysozoa</taxon>
        <taxon>Nematoda</taxon>
        <taxon>Chromadorea</taxon>
        <taxon>Rhabditida</taxon>
        <taxon>Rhabditina</taxon>
        <taxon>Rhabditomorpha</taxon>
        <taxon>Strongyloidea</taxon>
        <taxon>Ancylostomatidae</taxon>
        <taxon>Ancylostomatinae</taxon>
        <taxon>Ancylostoma</taxon>
    </lineage>
</organism>
<gene>
    <name evidence="1" type="primary">Acey_s0059.g2972</name>
    <name evidence="1" type="ORF">Y032_0059g2972</name>
</gene>